<sequence length="147" mass="18160">MTMIVKKTKFYDKKEQEKLDKMKENKKVIENTFLVFYKSRIFSNRLNYENFFPEKYIKYWEFYLSEIQLALNQISIHERGFLENCYLKRMGHKDMFLSKSSYYRCLKNYSAKFLSFFDYEFFHKTLSDIYNSSNDPSFYLPRKPEEC</sequence>
<dbReference type="EMBL" id="CP006771">
    <property type="protein sequence ID" value="AGX89320.1"/>
    <property type="molecule type" value="Genomic_DNA"/>
</dbReference>
<dbReference type="STRING" id="1403316.PRV_02975"/>
<dbReference type="AlphaFoldDB" id="U5NDA5"/>
<dbReference type="KEGG" id="mpv:PRV_02975"/>
<protein>
    <submittedName>
        <fullName evidence="1">Uncharacterized protein</fullName>
    </submittedName>
</protein>
<dbReference type="PATRIC" id="fig|1403316.3.peg.556"/>
<organism evidence="1 2">
    <name type="scientific">Mycoplasma parvum str. Indiana</name>
    <dbReference type="NCBI Taxonomy" id="1403316"/>
    <lineage>
        <taxon>Bacteria</taxon>
        <taxon>Bacillati</taxon>
        <taxon>Mycoplasmatota</taxon>
        <taxon>Mollicutes</taxon>
        <taxon>Mycoplasmataceae</taxon>
        <taxon>Mycoplasma</taxon>
    </lineage>
</organism>
<evidence type="ECO:0000313" key="2">
    <source>
        <dbReference type="Proteomes" id="UP000017119"/>
    </source>
</evidence>
<dbReference type="HOGENOM" id="CLU_1853001_0_0_14"/>
<reference evidence="1 2" key="1">
    <citation type="journal article" date="2013" name="Genome Announc.">
        <title>Genome Sequence of Mycoplasma parvum (Formerly Eperythrozoon parvum), a Diminutive Hemoplasma of the Pig.</title>
        <authorList>
            <person name="do Nascimento N.C."/>
            <person name="Dos Santos A.P."/>
            <person name="Chu Y."/>
            <person name="Guimaraes A.M."/>
            <person name="Pagliaro A."/>
            <person name="Messick J.B."/>
        </authorList>
    </citation>
    <scope>NUCLEOTIDE SEQUENCE [LARGE SCALE GENOMIC DNA]</scope>
    <source>
        <strain evidence="1 2">Indiana</strain>
    </source>
</reference>
<proteinExistence type="predicted"/>
<keyword evidence="2" id="KW-1185">Reference proteome</keyword>
<gene>
    <name evidence="1" type="ORF">PRV_02975</name>
</gene>
<evidence type="ECO:0000313" key="1">
    <source>
        <dbReference type="EMBL" id="AGX89320.1"/>
    </source>
</evidence>
<dbReference type="Proteomes" id="UP000017119">
    <property type="component" value="Chromosome"/>
</dbReference>
<dbReference type="OrthoDB" id="399289at2"/>
<accession>U5NDA5</accession>
<name>U5NDA5_9MOLU</name>